<comment type="caution">
    <text evidence="1">The sequence shown here is derived from an EMBL/GenBank/DDBJ whole genome shotgun (WGS) entry which is preliminary data.</text>
</comment>
<protein>
    <submittedName>
        <fullName evidence="1">Uncharacterized protein</fullName>
    </submittedName>
</protein>
<name>A0ABN9G1B4_9NEOB</name>
<dbReference type="EMBL" id="CATNWA010017702">
    <property type="protein sequence ID" value="CAI9602526.1"/>
    <property type="molecule type" value="Genomic_DNA"/>
</dbReference>
<organism evidence="1 2">
    <name type="scientific">Staurois parvus</name>
    <dbReference type="NCBI Taxonomy" id="386267"/>
    <lineage>
        <taxon>Eukaryota</taxon>
        <taxon>Metazoa</taxon>
        <taxon>Chordata</taxon>
        <taxon>Craniata</taxon>
        <taxon>Vertebrata</taxon>
        <taxon>Euteleostomi</taxon>
        <taxon>Amphibia</taxon>
        <taxon>Batrachia</taxon>
        <taxon>Anura</taxon>
        <taxon>Neobatrachia</taxon>
        <taxon>Ranoidea</taxon>
        <taxon>Ranidae</taxon>
        <taxon>Staurois</taxon>
    </lineage>
</organism>
<proteinExistence type="predicted"/>
<sequence length="44" mass="4862">MGTCCGCTDNQGTDNQCPDYQCSCLLSHLLDISTDHMVNGCYDW</sequence>
<evidence type="ECO:0000313" key="1">
    <source>
        <dbReference type="EMBL" id="CAI9602526.1"/>
    </source>
</evidence>
<accession>A0ABN9G1B4</accession>
<gene>
    <name evidence="1" type="ORF">SPARVUS_LOCUS13150185</name>
</gene>
<dbReference type="Proteomes" id="UP001162483">
    <property type="component" value="Unassembled WGS sequence"/>
</dbReference>
<feature type="non-terminal residue" evidence="1">
    <location>
        <position position="44"/>
    </location>
</feature>
<keyword evidence="2" id="KW-1185">Reference proteome</keyword>
<reference evidence="1" key="1">
    <citation type="submission" date="2023-05" db="EMBL/GenBank/DDBJ databases">
        <authorList>
            <person name="Stuckert A."/>
        </authorList>
    </citation>
    <scope>NUCLEOTIDE SEQUENCE</scope>
</reference>
<evidence type="ECO:0000313" key="2">
    <source>
        <dbReference type="Proteomes" id="UP001162483"/>
    </source>
</evidence>